<keyword evidence="3" id="KW-1185">Reference proteome</keyword>
<name>A0ABD1MMC7_9FABA</name>
<dbReference type="EMBL" id="JBGMDY010000004">
    <property type="protein sequence ID" value="KAL2336957.1"/>
    <property type="molecule type" value="Genomic_DNA"/>
</dbReference>
<feature type="region of interest" description="Disordered" evidence="1">
    <location>
        <begin position="238"/>
        <end position="260"/>
    </location>
</feature>
<dbReference type="Proteomes" id="UP001603857">
    <property type="component" value="Unassembled WGS sequence"/>
</dbReference>
<evidence type="ECO:0000313" key="3">
    <source>
        <dbReference type="Proteomes" id="UP001603857"/>
    </source>
</evidence>
<organism evidence="2 3">
    <name type="scientific">Flemingia macrophylla</name>
    <dbReference type="NCBI Taxonomy" id="520843"/>
    <lineage>
        <taxon>Eukaryota</taxon>
        <taxon>Viridiplantae</taxon>
        <taxon>Streptophyta</taxon>
        <taxon>Embryophyta</taxon>
        <taxon>Tracheophyta</taxon>
        <taxon>Spermatophyta</taxon>
        <taxon>Magnoliopsida</taxon>
        <taxon>eudicotyledons</taxon>
        <taxon>Gunneridae</taxon>
        <taxon>Pentapetalae</taxon>
        <taxon>rosids</taxon>
        <taxon>fabids</taxon>
        <taxon>Fabales</taxon>
        <taxon>Fabaceae</taxon>
        <taxon>Papilionoideae</taxon>
        <taxon>50 kb inversion clade</taxon>
        <taxon>NPAAA clade</taxon>
        <taxon>indigoferoid/millettioid clade</taxon>
        <taxon>Phaseoleae</taxon>
        <taxon>Flemingia</taxon>
    </lineage>
</organism>
<accession>A0ABD1MMC7</accession>
<feature type="compositionally biased region" description="Low complexity" evidence="1">
    <location>
        <begin position="238"/>
        <end position="252"/>
    </location>
</feature>
<protein>
    <submittedName>
        <fullName evidence="2">Uncharacterized protein</fullName>
    </submittedName>
</protein>
<dbReference type="InterPro" id="IPR012881">
    <property type="entry name" value="DUF1685"/>
</dbReference>
<dbReference type="Pfam" id="PF07939">
    <property type="entry name" value="DUF1685"/>
    <property type="match status" value="1"/>
</dbReference>
<evidence type="ECO:0000313" key="2">
    <source>
        <dbReference type="EMBL" id="KAL2336957.1"/>
    </source>
</evidence>
<feature type="region of interest" description="Disordered" evidence="1">
    <location>
        <begin position="28"/>
        <end position="58"/>
    </location>
</feature>
<gene>
    <name evidence="2" type="ORF">Fmac_011403</name>
</gene>
<comment type="caution">
    <text evidence="2">The sequence shown here is derived from an EMBL/GenBank/DDBJ whole genome shotgun (WGS) entry which is preliminary data.</text>
</comment>
<sequence>MEAYQKEWKAVTDSWPKAPVDWCCQHISPWKPRDPIPSKEGFEPPSREPSPPPVSASDLQVVASDTPQPMAIMPIAASEPTPTVATPAPTDVVSHAEFEELKALIHSRLPPLPPPPHPPATDTISRTEFLAFLNQMSSEFQGLLAFLKQNLPPPPPSPPQDFGKFWPAFIILPFPHSLPKLSHTFPAFHVSLFKHYCELGFGFVSSPINDDHYLSDTLPVVGLYYAIKKRYNNSLLSKTTSSSSDCDNTPSPFGSPHSSVFTAAHDYSVVASPGS</sequence>
<feature type="compositionally biased region" description="Basic and acidic residues" evidence="1">
    <location>
        <begin position="31"/>
        <end position="46"/>
    </location>
</feature>
<evidence type="ECO:0000256" key="1">
    <source>
        <dbReference type="SAM" id="MobiDB-lite"/>
    </source>
</evidence>
<proteinExistence type="predicted"/>
<dbReference type="AlphaFoldDB" id="A0ABD1MMC7"/>
<reference evidence="2 3" key="1">
    <citation type="submission" date="2024-08" db="EMBL/GenBank/DDBJ databases">
        <title>Insights into the chromosomal genome structure of Flemingia macrophylla.</title>
        <authorList>
            <person name="Ding Y."/>
            <person name="Zhao Y."/>
            <person name="Bi W."/>
            <person name="Wu M."/>
            <person name="Zhao G."/>
            <person name="Gong Y."/>
            <person name="Li W."/>
            <person name="Zhang P."/>
        </authorList>
    </citation>
    <scope>NUCLEOTIDE SEQUENCE [LARGE SCALE GENOMIC DNA]</scope>
    <source>
        <strain evidence="2">DYQJB</strain>
        <tissue evidence="2">Leaf</tissue>
    </source>
</reference>